<feature type="compositionally biased region" description="Polar residues" evidence="1">
    <location>
        <begin position="193"/>
        <end position="206"/>
    </location>
</feature>
<feature type="compositionally biased region" description="Polar residues" evidence="1">
    <location>
        <begin position="44"/>
        <end position="63"/>
    </location>
</feature>
<feature type="region of interest" description="Disordered" evidence="1">
    <location>
        <begin position="595"/>
        <end position="621"/>
    </location>
</feature>
<organism evidence="3">
    <name type="scientific">Leptosphaeria maculans (strain JN3 / isolate v23.1.3 / race Av1-4-5-6-7-8)</name>
    <name type="common">Blackleg fungus</name>
    <name type="synonym">Phoma lingam</name>
    <dbReference type="NCBI Taxonomy" id="985895"/>
    <lineage>
        <taxon>Eukaryota</taxon>
        <taxon>Fungi</taxon>
        <taxon>Dikarya</taxon>
        <taxon>Ascomycota</taxon>
        <taxon>Pezizomycotina</taxon>
        <taxon>Dothideomycetes</taxon>
        <taxon>Pleosporomycetidae</taxon>
        <taxon>Pleosporales</taxon>
        <taxon>Pleosporineae</taxon>
        <taxon>Leptosphaeriaceae</taxon>
        <taxon>Plenodomus</taxon>
        <taxon>Plenodomus lingam/Leptosphaeria maculans species complex</taxon>
    </lineage>
</organism>
<name>E4ZJ44_LEPMJ</name>
<proteinExistence type="predicted"/>
<dbReference type="eggNOG" id="ENOG502T5J5">
    <property type="taxonomic scope" value="Eukaryota"/>
</dbReference>
<dbReference type="GeneID" id="13288390"/>
<evidence type="ECO:0000313" key="3">
    <source>
        <dbReference type="Proteomes" id="UP000002668"/>
    </source>
</evidence>
<feature type="compositionally biased region" description="Low complexity" evidence="1">
    <location>
        <begin position="468"/>
        <end position="482"/>
    </location>
</feature>
<feature type="region of interest" description="Disordered" evidence="1">
    <location>
        <begin position="460"/>
        <end position="514"/>
    </location>
</feature>
<dbReference type="HOGENOM" id="CLU_440089_0_0_1"/>
<reference evidence="3" key="1">
    <citation type="journal article" date="2011" name="Nat. Commun.">
        <title>Effector diversification within compartments of the Leptosphaeria maculans genome affected by Repeat-Induced Point mutations.</title>
        <authorList>
            <person name="Rouxel T."/>
            <person name="Grandaubert J."/>
            <person name="Hane J.K."/>
            <person name="Hoede C."/>
            <person name="van de Wouw A.P."/>
            <person name="Couloux A."/>
            <person name="Dominguez V."/>
            <person name="Anthouard V."/>
            <person name="Bally P."/>
            <person name="Bourras S."/>
            <person name="Cozijnsen A.J."/>
            <person name="Ciuffetti L.M."/>
            <person name="Degrave A."/>
            <person name="Dilmaghani A."/>
            <person name="Duret L."/>
            <person name="Fudal I."/>
            <person name="Goodwin S.B."/>
            <person name="Gout L."/>
            <person name="Glaser N."/>
            <person name="Linglin J."/>
            <person name="Kema G.H.J."/>
            <person name="Lapalu N."/>
            <person name="Lawrence C.B."/>
            <person name="May K."/>
            <person name="Meyer M."/>
            <person name="Ollivier B."/>
            <person name="Poulain J."/>
            <person name="Schoch C.L."/>
            <person name="Simon A."/>
            <person name="Spatafora J.W."/>
            <person name="Stachowiak A."/>
            <person name="Turgeon B.G."/>
            <person name="Tyler B.M."/>
            <person name="Vincent D."/>
            <person name="Weissenbach J."/>
            <person name="Amselem J."/>
            <person name="Quesneville H."/>
            <person name="Oliver R.P."/>
            <person name="Wincker P."/>
            <person name="Balesdent M.-H."/>
            <person name="Howlett B.J."/>
        </authorList>
    </citation>
    <scope>NUCLEOTIDE SEQUENCE [LARGE SCALE GENOMIC DNA]</scope>
    <source>
        <strain evidence="3">JN3 / isolate v23.1.3 / race Av1-4-5-6-7-8</strain>
    </source>
</reference>
<protein>
    <submittedName>
        <fullName evidence="2">Predicted protein</fullName>
    </submittedName>
</protein>
<dbReference type="OrthoDB" id="3800736at2759"/>
<accession>E4ZJ44</accession>
<feature type="compositionally biased region" description="Polar residues" evidence="1">
    <location>
        <begin position="90"/>
        <end position="110"/>
    </location>
</feature>
<feature type="compositionally biased region" description="Polar residues" evidence="1">
    <location>
        <begin position="597"/>
        <end position="608"/>
    </location>
</feature>
<feature type="compositionally biased region" description="Polar residues" evidence="1">
    <location>
        <begin position="17"/>
        <end position="30"/>
    </location>
</feature>
<feature type="compositionally biased region" description="Low complexity" evidence="1">
    <location>
        <begin position="120"/>
        <end position="132"/>
    </location>
</feature>
<dbReference type="AlphaFoldDB" id="E4ZJ44"/>
<dbReference type="EMBL" id="FP929072">
    <property type="protein sequence ID" value="CBX91475.1"/>
    <property type="molecule type" value="Genomic_DNA"/>
</dbReference>
<gene>
    <name evidence="2" type="ORF">LEMA_P069830.1</name>
</gene>
<evidence type="ECO:0000313" key="2">
    <source>
        <dbReference type="EMBL" id="CBX91475.1"/>
    </source>
</evidence>
<dbReference type="VEuPathDB" id="FungiDB:LEMA_P069830.1"/>
<feature type="region of interest" description="Disordered" evidence="1">
    <location>
        <begin position="193"/>
        <end position="236"/>
    </location>
</feature>
<dbReference type="InParanoid" id="E4ZJ44"/>
<keyword evidence="3" id="KW-1185">Reference proteome</keyword>
<feature type="region of interest" description="Disordered" evidence="1">
    <location>
        <begin position="1"/>
        <end position="144"/>
    </location>
</feature>
<evidence type="ECO:0000256" key="1">
    <source>
        <dbReference type="SAM" id="MobiDB-lite"/>
    </source>
</evidence>
<dbReference type="Proteomes" id="UP000002668">
    <property type="component" value="Genome"/>
</dbReference>
<sequence>MSRRQHNSRSEDGSLCTDESNNTAPASTKRITPAPARKRPVLPCTTTSTGSPIEGTPSRSSRFAGSPAQLHGYSRAHGAGYDPSERNLDFSYSGSPPNSHTGSLGNSSVTRDGDQHGRRPSSSRTQYSYSHSAPNTYNRGLPGNKMDLVRQRAGYSQNASNLTGASFNSESVLPNMLVQSGGLHAMHLSQANTGQVSGNQASTNITRGFPHVLQPSQSLPAQETPRGYQPIGPRPVSSGHNALPMLSSALDQLHFKSKDQAQEYLNRPIHYIIPGLWAVPQTDAAMALYVEKLVKAIANIEDIWDGEECPWSLLKFQPGGECTNPIYVESIAWALVSDTMKIHRDGIIGPQFSHASHFKVEDTTDLEVTFPQRIDLLAKLLYHSKMAASEVMIRQYVDKYIAMPFAHLMQFPQFVNIWTAIPENERIRRHEILPYPRYSRHFTMAEGMRLLADYQEKQRLFPPTSSQNPGSDNSGDPSSSDGLGQPANSPPNDPDTRTASNFGGPLDHGSPDMGFLAIQPSDIFSSPWGTDAERLFGFEGMGSFSRAPGSAPDGGVIQSSVGERYAGGTVQRSNEIAFGIAGAALPGYRHIAAKSDSGAQQEVSSEVGSANVAEMDHSRTN</sequence>